<name>A0A2R6BS81_9ARCH</name>
<evidence type="ECO:0000313" key="2">
    <source>
        <dbReference type="Proteomes" id="UP000242015"/>
    </source>
</evidence>
<gene>
    <name evidence="1" type="ORF">B9Q04_20685</name>
</gene>
<evidence type="ECO:0000313" key="1">
    <source>
        <dbReference type="EMBL" id="PSO01490.1"/>
    </source>
</evidence>
<proteinExistence type="predicted"/>
<accession>A0A2R6BS81</accession>
<comment type="caution">
    <text evidence="1">The sequence shown here is derived from an EMBL/GenBank/DDBJ whole genome shotgun (WGS) entry which is preliminary data.</text>
</comment>
<reference evidence="1 2" key="1">
    <citation type="submission" date="2017-04" db="EMBL/GenBank/DDBJ databases">
        <title>Novel microbial lineages endemic to geothermal iron-oxide mats fill important gaps in the evolutionary history of Archaea.</title>
        <authorList>
            <person name="Jay Z.J."/>
            <person name="Beam J.P."/>
            <person name="Dlakic M."/>
            <person name="Rusch D.B."/>
            <person name="Kozubal M.A."/>
            <person name="Inskeep W.P."/>
        </authorList>
    </citation>
    <scope>NUCLEOTIDE SEQUENCE [LARGE SCALE GENOMIC DNA]</scope>
    <source>
        <strain evidence="1">BE_D</strain>
    </source>
</reference>
<dbReference type="Proteomes" id="UP000242015">
    <property type="component" value="Unassembled WGS sequence"/>
</dbReference>
<protein>
    <submittedName>
        <fullName evidence="1">Uncharacterized protein</fullName>
    </submittedName>
</protein>
<organism evidence="1 2">
    <name type="scientific">Candidatus Marsarchaeota G2 archaeon BE_D</name>
    <dbReference type="NCBI Taxonomy" id="1978158"/>
    <lineage>
        <taxon>Archaea</taxon>
        <taxon>Candidatus Marsarchaeota</taxon>
        <taxon>Candidatus Marsarchaeota group 2</taxon>
    </lineage>
</organism>
<sequence length="60" mass="7269">MSLVCSSPFELLWELVLQFTDDRRNGRGRPWDRVEFGMRFWVHWEYDLGNGYTVEGVFHM</sequence>
<dbReference type="EMBL" id="NEXF01000801">
    <property type="protein sequence ID" value="PSO01490.1"/>
    <property type="molecule type" value="Genomic_DNA"/>
</dbReference>
<dbReference type="AlphaFoldDB" id="A0A2R6BS81"/>